<evidence type="ECO:0000313" key="2">
    <source>
        <dbReference type="Proteomes" id="UP000297617"/>
    </source>
</evidence>
<evidence type="ECO:0008006" key="3">
    <source>
        <dbReference type="Google" id="ProtNLM"/>
    </source>
</evidence>
<comment type="caution">
    <text evidence="1">The sequence shown here is derived from an EMBL/GenBank/DDBJ whole genome shotgun (WGS) entry which is preliminary data.</text>
</comment>
<protein>
    <recommendedName>
        <fullName evidence="3">Lipoprotein</fullName>
    </recommendedName>
</protein>
<accession>A0ABY2L9R6</accession>
<organism evidence="1 2">
    <name type="scientific">Leptospira bouyouniensis</name>
    <dbReference type="NCBI Taxonomy" id="2484911"/>
    <lineage>
        <taxon>Bacteria</taxon>
        <taxon>Pseudomonadati</taxon>
        <taxon>Spirochaetota</taxon>
        <taxon>Spirochaetia</taxon>
        <taxon>Leptospirales</taxon>
        <taxon>Leptospiraceae</taxon>
        <taxon>Leptospira</taxon>
    </lineage>
</organism>
<dbReference type="EMBL" id="RQFD01000003">
    <property type="protein sequence ID" value="TGK52970.1"/>
    <property type="molecule type" value="Genomic_DNA"/>
</dbReference>
<keyword evidence="2" id="KW-1185">Reference proteome</keyword>
<name>A0ABY2L9R6_9LEPT</name>
<sequence>MYSLFSFFLLLFLLISCNDKSKSEDLFSLAFLIFPVISTNINMEDKFQSARVTSFYRKDGNIEFQDILIEYKLNSSDVTFETVEAYVGKPNEISFNAQTNQISGFFQRKEDLFQTNSIVFSYSDYSKKFKVFLTVKKEGKVISYRELTTSPPNPPTIPPNSITLPSISYESKRSVIGGIEYQVIRVRFQAGSDLSAFKQLNAYIGRPSIISLAADNFNVINYISASFYDTSSQNFLFITPELNSTYKIIVIGSTADAKGNRSIDTIPPPPPVSPCVGSVNAPTTIGNCANHCLVIDLVGNQMEYTAKATIESANEDYLYLDTTSSTVSDSNGPATFSYTEIFTPINTGTYQTDQRTFDVLTYHEECVVLSSYFVKDGPKGFSDNYISGKVIVP</sequence>
<gene>
    <name evidence="1" type="ORF">EHQ10_04300</name>
</gene>
<reference evidence="2" key="1">
    <citation type="journal article" date="2019" name="PLoS Negl. Trop. Dis.">
        <title>Revisiting the worldwide diversity of Leptospira species in the environment.</title>
        <authorList>
            <person name="Vincent A.T."/>
            <person name="Schiettekatte O."/>
            <person name="Bourhy P."/>
            <person name="Veyrier F.J."/>
            <person name="Picardeau M."/>
        </authorList>
    </citation>
    <scope>NUCLEOTIDE SEQUENCE [LARGE SCALE GENOMIC DNA]</scope>
    <source>
        <strain evidence="2">201800295</strain>
    </source>
</reference>
<proteinExistence type="predicted"/>
<dbReference type="Proteomes" id="UP000297617">
    <property type="component" value="Unassembled WGS sequence"/>
</dbReference>
<evidence type="ECO:0000313" key="1">
    <source>
        <dbReference type="EMBL" id="TGK52970.1"/>
    </source>
</evidence>